<gene>
    <name evidence="1" type="ORF">EYF80_020127</name>
</gene>
<evidence type="ECO:0000313" key="2">
    <source>
        <dbReference type="Proteomes" id="UP000314294"/>
    </source>
</evidence>
<dbReference type="Proteomes" id="UP000314294">
    <property type="component" value="Unassembled WGS sequence"/>
</dbReference>
<dbReference type="EMBL" id="SRLO01000173">
    <property type="protein sequence ID" value="TNN69637.1"/>
    <property type="molecule type" value="Genomic_DNA"/>
</dbReference>
<protein>
    <submittedName>
        <fullName evidence="1">Uncharacterized protein</fullName>
    </submittedName>
</protein>
<evidence type="ECO:0000313" key="1">
    <source>
        <dbReference type="EMBL" id="TNN69637.1"/>
    </source>
</evidence>
<proteinExistence type="predicted"/>
<organism evidence="1 2">
    <name type="scientific">Liparis tanakae</name>
    <name type="common">Tanaka's snailfish</name>
    <dbReference type="NCBI Taxonomy" id="230148"/>
    <lineage>
        <taxon>Eukaryota</taxon>
        <taxon>Metazoa</taxon>
        <taxon>Chordata</taxon>
        <taxon>Craniata</taxon>
        <taxon>Vertebrata</taxon>
        <taxon>Euteleostomi</taxon>
        <taxon>Actinopterygii</taxon>
        <taxon>Neopterygii</taxon>
        <taxon>Teleostei</taxon>
        <taxon>Neoteleostei</taxon>
        <taxon>Acanthomorphata</taxon>
        <taxon>Eupercaria</taxon>
        <taxon>Perciformes</taxon>
        <taxon>Cottioidei</taxon>
        <taxon>Cottales</taxon>
        <taxon>Liparidae</taxon>
        <taxon>Liparis</taxon>
    </lineage>
</organism>
<reference evidence="1 2" key="1">
    <citation type="submission" date="2019-03" db="EMBL/GenBank/DDBJ databases">
        <title>First draft genome of Liparis tanakae, snailfish: a comprehensive survey of snailfish specific genes.</title>
        <authorList>
            <person name="Kim W."/>
            <person name="Song I."/>
            <person name="Jeong J.-H."/>
            <person name="Kim D."/>
            <person name="Kim S."/>
            <person name="Ryu S."/>
            <person name="Song J.Y."/>
            <person name="Lee S.K."/>
        </authorList>
    </citation>
    <scope>NUCLEOTIDE SEQUENCE [LARGE SCALE GENOMIC DNA]</scope>
    <source>
        <tissue evidence="1">Muscle</tissue>
    </source>
</reference>
<accession>A0A4Z2HVA9</accession>
<name>A0A4Z2HVA9_9TELE</name>
<keyword evidence="2" id="KW-1185">Reference proteome</keyword>
<dbReference type="AlphaFoldDB" id="A0A4Z2HVA9"/>
<comment type="caution">
    <text evidence="1">The sequence shown here is derived from an EMBL/GenBank/DDBJ whole genome shotgun (WGS) entry which is preliminary data.</text>
</comment>
<sequence length="92" mass="10082">MCGVSVEIYSVRGQTNIHETLSGLLVSRVDNGNAEADSRPLGKRWVHMLSDNKAMRLQSGENVIEAIIVVFSGWCYETAGVLGSILSRSTYH</sequence>